<evidence type="ECO:0000313" key="13">
    <source>
        <dbReference type="Proteomes" id="UP000769528"/>
    </source>
</evidence>
<dbReference type="InterPro" id="IPR055275">
    <property type="entry name" value="Ferredox_Rdtase"/>
</dbReference>
<comment type="caution">
    <text evidence="12">The sequence shown here is derived from an EMBL/GenBank/DDBJ whole genome shotgun (WGS) entry which is preliminary data.</text>
</comment>
<evidence type="ECO:0000256" key="10">
    <source>
        <dbReference type="PIRSR" id="PIRSR000362-2"/>
    </source>
</evidence>
<evidence type="ECO:0000256" key="9">
    <source>
        <dbReference type="PIRSR" id="PIRSR000362-1"/>
    </source>
</evidence>
<evidence type="ECO:0000256" key="2">
    <source>
        <dbReference type="ARBA" id="ARBA00008312"/>
    </source>
</evidence>
<dbReference type="InterPro" id="IPR021163">
    <property type="entry name" value="Ferredox_Rdtase_adrenod"/>
</dbReference>
<name>A0A9P8P7C6_9ASCO</name>
<feature type="binding site" evidence="9">
    <location>
        <begin position="398"/>
        <end position="400"/>
    </location>
    <ligand>
        <name>FAD</name>
        <dbReference type="ChEBI" id="CHEBI:57692"/>
    </ligand>
</feature>
<keyword evidence="4 8" id="KW-0274">FAD</keyword>
<dbReference type="PANTHER" id="PTHR48467:SF1">
    <property type="entry name" value="GLUTAMATE SYNTHASE 1 [NADH], CHLOROPLASTIC-LIKE"/>
    <property type="match status" value="1"/>
</dbReference>
<dbReference type="InterPro" id="IPR036188">
    <property type="entry name" value="FAD/NAD-bd_sf"/>
</dbReference>
<dbReference type="Gene3D" id="3.40.50.720">
    <property type="entry name" value="NAD(P)-binding Rossmann-like Domain"/>
    <property type="match status" value="1"/>
</dbReference>
<dbReference type="Pfam" id="PF07992">
    <property type="entry name" value="Pyr_redox_2"/>
    <property type="match status" value="1"/>
</dbReference>
<comment type="cofactor">
    <cofactor evidence="1 8 9">
        <name>FAD</name>
        <dbReference type="ChEBI" id="CHEBI:57692"/>
    </cofactor>
</comment>
<sequence>MINSSLKANFIIFKRFQSTKIAIIGSGPSSFYTAHELIKKQPNLNISIFEKLPTPFGLSRYGISPDHNEVKNCEEILINLNEKSQINYYCNVEIGKDLKLSELKSKFNIIIMAYGASLEKKLNIKGENQAYLNGKLFSSKQIVDWYNGYPENHLRPPPFDKVKEVTIIGNGNVAMDIARILLMPLSKLSKTDITNHSYEILKSNKVEKINIIARRGILESSFSTREIRELLKLEEFGIKFEGIKGQDLTLIKLVKNKFDRILKRKLDILMEFNSKPKPYQIPNKFNKFWNLQYLKSPIEILSSSDQIEIKFVKNVIKQNSPIESTSNIEQTNEYEIHKPDLLITSLGYLGEPLPEFKDLNINFQDGLIKNDNFKILDLNNKPIDGFYVIGWLNSQSKGPILNQVLNSSKLSEIILKDIKDGKINQIDDNEVDFKINNKKILNWQDWEKLNKFELEFGKENNKLRWKVPKIDQMIKIIKSDDNKELNELKNELKEYK</sequence>
<keyword evidence="13" id="KW-1185">Reference proteome</keyword>
<comment type="subcellular location">
    <subcellularLocation>
        <location evidence="8">Mitochondrion</location>
    </subcellularLocation>
</comment>
<dbReference type="Gene3D" id="3.50.50.60">
    <property type="entry name" value="FAD/NAD(P)-binding domain"/>
    <property type="match status" value="1"/>
</dbReference>
<evidence type="ECO:0000256" key="7">
    <source>
        <dbReference type="ARBA" id="ARBA00048933"/>
    </source>
</evidence>
<keyword evidence="8" id="KW-0496">Mitochondrion</keyword>
<evidence type="ECO:0000256" key="8">
    <source>
        <dbReference type="PIRNR" id="PIRNR000362"/>
    </source>
</evidence>
<feature type="binding site" evidence="10">
    <location>
        <begin position="170"/>
        <end position="173"/>
    </location>
    <ligand>
        <name>NADP(+)</name>
        <dbReference type="ChEBI" id="CHEBI:58349"/>
    </ligand>
</feature>
<comment type="similarity">
    <text evidence="2 8">Belongs to the ferredoxin--NADP reductase type 1 family.</text>
</comment>
<dbReference type="PRINTS" id="PR00419">
    <property type="entry name" value="ADXRDTASE"/>
</dbReference>
<comment type="catalytic activity">
    <reaction evidence="7 8">
        <text>2 reduced [adrenodoxin] + NADP(+) + H(+) = 2 oxidized [adrenodoxin] + NADPH</text>
        <dbReference type="Rhea" id="RHEA:42312"/>
        <dbReference type="Rhea" id="RHEA-COMP:9998"/>
        <dbReference type="Rhea" id="RHEA-COMP:9999"/>
        <dbReference type="ChEBI" id="CHEBI:15378"/>
        <dbReference type="ChEBI" id="CHEBI:33737"/>
        <dbReference type="ChEBI" id="CHEBI:33738"/>
        <dbReference type="ChEBI" id="CHEBI:57783"/>
        <dbReference type="ChEBI" id="CHEBI:58349"/>
        <dbReference type="EC" id="1.18.1.6"/>
    </reaction>
</comment>
<feature type="binding site" evidence="9">
    <location>
        <position position="94"/>
    </location>
    <ligand>
        <name>FAD</name>
        <dbReference type="ChEBI" id="CHEBI:57692"/>
    </ligand>
</feature>
<dbReference type="AlphaFoldDB" id="A0A9P8P7C6"/>
<dbReference type="SUPFAM" id="SSF51971">
    <property type="entry name" value="Nucleotide-binding domain"/>
    <property type="match status" value="1"/>
</dbReference>
<feature type="binding site" evidence="9">
    <location>
        <position position="391"/>
    </location>
    <ligand>
        <name>FAD</name>
        <dbReference type="ChEBI" id="CHEBI:57692"/>
    </ligand>
</feature>
<keyword evidence="5 8" id="KW-0521">NADP</keyword>
<evidence type="ECO:0000256" key="3">
    <source>
        <dbReference type="ARBA" id="ARBA00022630"/>
    </source>
</evidence>
<evidence type="ECO:0000256" key="6">
    <source>
        <dbReference type="ARBA" id="ARBA00023002"/>
    </source>
</evidence>
<feature type="binding site" evidence="10">
    <location>
        <position position="226"/>
    </location>
    <ligand>
        <name>NADP(+)</name>
        <dbReference type="ChEBI" id="CHEBI:58349"/>
    </ligand>
</feature>
<protein>
    <recommendedName>
        <fullName evidence="8">NADPH:adrenodoxin oxidoreductase, mitochondrial</fullName>
        <ecNumber evidence="8">1.18.1.6</ecNumber>
    </recommendedName>
</protein>
<feature type="binding site" evidence="10">
    <location>
        <position position="398"/>
    </location>
    <ligand>
        <name>NADP(+)</name>
        <dbReference type="ChEBI" id="CHEBI:58349"/>
    </ligand>
</feature>
<dbReference type="OrthoDB" id="333024at2759"/>
<gene>
    <name evidence="12" type="ORF">WICMUC_005639</name>
</gene>
<dbReference type="GO" id="GO:0005739">
    <property type="term" value="C:mitochondrion"/>
    <property type="evidence" value="ECO:0007669"/>
    <property type="project" value="UniProtKB-SubCell"/>
</dbReference>
<dbReference type="Proteomes" id="UP000769528">
    <property type="component" value="Unassembled WGS sequence"/>
</dbReference>
<accession>A0A9P8P7C6</accession>
<evidence type="ECO:0000256" key="4">
    <source>
        <dbReference type="ARBA" id="ARBA00022827"/>
    </source>
</evidence>
<evidence type="ECO:0000256" key="1">
    <source>
        <dbReference type="ARBA" id="ARBA00001974"/>
    </source>
</evidence>
<feature type="binding site" evidence="9">
    <location>
        <position position="58"/>
    </location>
    <ligand>
        <name>FAD</name>
        <dbReference type="ChEBI" id="CHEBI:57692"/>
    </ligand>
</feature>
<feature type="binding site" evidence="9">
    <location>
        <position position="50"/>
    </location>
    <ligand>
        <name>FAD</name>
        <dbReference type="ChEBI" id="CHEBI:57692"/>
    </ligand>
</feature>
<reference evidence="12" key="2">
    <citation type="submission" date="2021-01" db="EMBL/GenBank/DDBJ databases">
        <authorList>
            <person name="Schikora-Tamarit M.A."/>
        </authorList>
    </citation>
    <scope>NUCLEOTIDE SEQUENCE</scope>
    <source>
        <strain evidence="12">CBS6341</strain>
    </source>
</reference>
<evidence type="ECO:0000256" key="5">
    <source>
        <dbReference type="ARBA" id="ARBA00022857"/>
    </source>
</evidence>
<feature type="binding site" evidence="10">
    <location>
        <begin position="214"/>
        <end position="215"/>
    </location>
    <ligand>
        <name>NADP(+)</name>
        <dbReference type="ChEBI" id="CHEBI:58349"/>
    </ligand>
</feature>
<dbReference type="PIRSF" id="PIRSF000362">
    <property type="entry name" value="FNR"/>
    <property type="match status" value="1"/>
</dbReference>
<dbReference type="EC" id="1.18.1.6" evidence="8"/>
<dbReference type="GO" id="GO:0016491">
    <property type="term" value="F:oxidoreductase activity"/>
    <property type="evidence" value="ECO:0007669"/>
    <property type="project" value="UniProtKB-KW"/>
</dbReference>
<keyword evidence="6 8" id="KW-0560">Oxidoreductase</keyword>
<dbReference type="PANTHER" id="PTHR48467">
    <property type="entry name" value="GLUTAMATE SYNTHASE 1 [NADH], CHLOROPLASTIC-LIKE"/>
    <property type="match status" value="1"/>
</dbReference>
<dbReference type="EMBL" id="JAEUBF010001436">
    <property type="protein sequence ID" value="KAH3666570.1"/>
    <property type="molecule type" value="Genomic_DNA"/>
</dbReference>
<evidence type="ECO:0000313" key="12">
    <source>
        <dbReference type="EMBL" id="KAH3666570.1"/>
    </source>
</evidence>
<feature type="binding site" evidence="9">
    <location>
        <position position="29"/>
    </location>
    <ligand>
        <name>FAD</name>
        <dbReference type="ChEBI" id="CHEBI:57692"/>
    </ligand>
</feature>
<keyword evidence="3 8" id="KW-0285">Flavoprotein</keyword>
<dbReference type="InterPro" id="IPR023753">
    <property type="entry name" value="FAD/NAD-binding_dom"/>
</dbReference>
<proteinExistence type="inferred from homology"/>
<feature type="domain" description="FAD/NAD(P)-binding" evidence="11">
    <location>
        <begin position="20"/>
        <end position="239"/>
    </location>
</feature>
<reference evidence="12" key="1">
    <citation type="journal article" date="2021" name="Open Biol.">
        <title>Shared evolutionary footprints suggest mitochondrial oxidative damage underlies multiple complex I losses in fungi.</title>
        <authorList>
            <person name="Schikora-Tamarit M.A."/>
            <person name="Marcet-Houben M."/>
            <person name="Nosek J."/>
            <person name="Gabaldon T."/>
        </authorList>
    </citation>
    <scope>NUCLEOTIDE SEQUENCE</scope>
    <source>
        <strain evidence="12">CBS6341</strain>
    </source>
</reference>
<evidence type="ECO:0000259" key="11">
    <source>
        <dbReference type="Pfam" id="PF07992"/>
    </source>
</evidence>
<organism evidence="12 13">
    <name type="scientific">Wickerhamomyces mucosus</name>
    <dbReference type="NCBI Taxonomy" id="1378264"/>
    <lineage>
        <taxon>Eukaryota</taxon>
        <taxon>Fungi</taxon>
        <taxon>Dikarya</taxon>
        <taxon>Ascomycota</taxon>
        <taxon>Saccharomycotina</taxon>
        <taxon>Saccharomycetes</taxon>
        <taxon>Phaffomycetales</taxon>
        <taxon>Wickerhamomycetaceae</taxon>
        <taxon>Wickerhamomyces</taxon>
    </lineage>
</organism>